<keyword evidence="4" id="KW-1003">Cell membrane</keyword>
<comment type="caution">
    <text evidence="9">The sequence shown here is derived from an EMBL/GenBank/DDBJ whole genome shotgun (WGS) entry which is preliminary data.</text>
</comment>
<evidence type="ECO:0000256" key="4">
    <source>
        <dbReference type="ARBA" id="ARBA00022475"/>
    </source>
</evidence>
<dbReference type="SUPFAM" id="SSF144083">
    <property type="entry name" value="Magnesium transport protein CorA, transmembrane region"/>
    <property type="match status" value="1"/>
</dbReference>
<feature type="transmembrane region" description="Helical" evidence="8">
    <location>
        <begin position="268"/>
        <end position="286"/>
    </location>
</feature>
<organism evidence="9 10">
    <name type="scientific">Streptomyces tagetis</name>
    <dbReference type="NCBI Taxonomy" id="2820809"/>
    <lineage>
        <taxon>Bacteria</taxon>
        <taxon>Bacillati</taxon>
        <taxon>Actinomycetota</taxon>
        <taxon>Actinomycetes</taxon>
        <taxon>Kitasatosporales</taxon>
        <taxon>Streptomycetaceae</taxon>
        <taxon>Streptomyces</taxon>
    </lineage>
</organism>
<proteinExistence type="inferred from homology"/>
<keyword evidence="3" id="KW-0813">Transport</keyword>
<sequence length="324" mass="36361">MTRTRLYHDGTLVSEDVPVREVSGHLTDPASVVWLDLYRPGAEEFALLGEEFGIHELALEDASQRGQRPKLDRYRTHAFLNAYAVTVSPDGAELTYSEIAVFLTGQAMITVRKDDGFDIEGVVARWDESPDLAGHGVGFLLHGLLDHVVDGHFAAVQQLDDSIEEVESLLFEGGRRQIEAVQRRTFALRKSLVRLRRVVLPMREVVNSLMRPGLHLITDPLVPYYQDVYDHVLRATEWTESLRDLVASVMETNLSVQANRMNLIMKKVTSWAAIIAVPTAITGYYGQNLPYPGFGRESGLLSSGALIVIVSLLLYLTFRRKDWL</sequence>
<comment type="subcellular location">
    <subcellularLocation>
        <location evidence="1">Cell membrane</location>
        <topology evidence="1">Multi-pass membrane protein</topology>
    </subcellularLocation>
</comment>
<evidence type="ECO:0000256" key="3">
    <source>
        <dbReference type="ARBA" id="ARBA00022448"/>
    </source>
</evidence>
<evidence type="ECO:0000256" key="8">
    <source>
        <dbReference type="SAM" id="Phobius"/>
    </source>
</evidence>
<feature type="transmembrane region" description="Helical" evidence="8">
    <location>
        <begin position="298"/>
        <end position="318"/>
    </location>
</feature>
<dbReference type="GO" id="GO:0050897">
    <property type="term" value="F:cobalt ion binding"/>
    <property type="evidence" value="ECO:0007669"/>
    <property type="project" value="TreeGrafter"/>
</dbReference>
<dbReference type="Gene3D" id="3.30.460.20">
    <property type="entry name" value="CorA soluble domain-like"/>
    <property type="match status" value="1"/>
</dbReference>
<dbReference type="CDD" id="cd12822">
    <property type="entry name" value="TmCorA-like"/>
    <property type="match status" value="1"/>
</dbReference>
<dbReference type="Proteomes" id="UP000677875">
    <property type="component" value="Unassembled WGS sequence"/>
</dbReference>
<dbReference type="InterPro" id="IPR045861">
    <property type="entry name" value="CorA_cytoplasmic_dom"/>
</dbReference>
<protein>
    <submittedName>
        <fullName evidence="9">Magnesium transporter CorA family protein</fullName>
    </submittedName>
</protein>
<keyword evidence="5 8" id="KW-0812">Transmembrane</keyword>
<comment type="similarity">
    <text evidence="2">Belongs to the CorA metal ion transporter (MIT) (TC 1.A.35) family.</text>
</comment>
<dbReference type="Pfam" id="PF01544">
    <property type="entry name" value="CorA"/>
    <property type="match status" value="1"/>
</dbReference>
<dbReference type="AlphaFoldDB" id="A0A940XPT5"/>
<evidence type="ECO:0000256" key="2">
    <source>
        <dbReference type="ARBA" id="ARBA00009765"/>
    </source>
</evidence>
<evidence type="ECO:0000256" key="6">
    <source>
        <dbReference type="ARBA" id="ARBA00022989"/>
    </source>
</evidence>
<keyword evidence="6 8" id="KW-1133">Transmembrane helix</keyword>
<reference evidence="9" key="1">
    <citation type="submission" date="2021-04" db="EMBL/GenBank/DDBJ databases">
        <title>Genome seq and assembly of Streptomyces sp. RG38.</title>
        <authorList>
            <person name="Chhetri G."/>
        </authorList>
    </citation>
    <scope>NUCLEOTIDE SEQUENCE</scope>
    <source>
        <strain evidence="9">RG38</strain>
    </source>
</reference>
<name>A0A940XPT5_9ACTN</name>
<keyword evidence="7 8" id="KW-0472">Membrane</keyword>
<dbReference type="InterPro" id="IPR045863">
    <property type="entry name" value="CorA_TM1_TM2"/>
</dbReference>
<evidence type="ECO:0000313" key="10">
    <source>
        <dbReference type="Proteomes" id="UP000677875"/>
    </source>
</evidence>
<dbReference type="PANTHER" id="PTHR46494">
    <property type="entry name" value="CORA FAMILY METAL ION TRANSPORTER (EUROFUNG)"/>
    <property type="match status" value="1"/>
</dbReference>
<dbReference type="PANTHER" id="PTHR46494:SF1">
    <property type="entry name" value="CORA FAMILY METAL ION TRANSPORTER (EUROFUNG)"/>
    <property type="match status" value="1"/>
</dbReference>
<gene>
    <name evidence="9" type="ORF">J5Y05_13785</name>
</gene>
<evidence type="ECO:0000256" key="1">
    <source>
        <dbReference type="ARBA" id="ARBA00004651"/>
    </source>
</evidence>
<dbReference type="GO" id="GO:0000287">
    <property type="term" value="F:magnesium ion binding"/>
    <property type="evidence" value="ECO:0007669"/>
    <property type="project" value="TreeGrafter"/>
</dbReference>
<evidence type="ECO:0000256" key="7">
    <source>
        <dbReference type="ARBA" id="ARBA00023136"/>
    </source>
</evidence>
<dbReference type="GO" id="GO:0015087">
    <property type="term" value="F:cobalt ion transmembrane transporter activity"/>
    <property type="evidence" value="ECO:0007669"/>
    <property type="project" value="TreeGrafter"/>
</dbReference>
<evidence type="ECO:0000256" key="5">
    <source>
        <dbReference type="ARBA" id="ARBA00022692"/>
    </source>
</evidence>
<dbReference type="SUPFAM" id="SSF143865">
    <property type="entry name" value="CorA soluble domain-like"/>
    <property type="match status" value="1"/>
</dbReference>
<evidence type="ECO:0000313" key="9">
    <source>
        <dbReference type="EMBL" id="MBQ0827573.1"/>
    </source>
</evidence>
<dbReference type="InterPro" id="IPR002523">
    <property type="entry name" value="MgTranspt_CorA/ZnTranspt_ZntB"/>
</dbReference>
<accession>A0A940XPT5</accession>
<dbReference type="GO" id="GO:0005886">
    <property type="term" value="C:plasma membrane"/>
    <property type="evidence" value="ECO:0007669"/>
    <property type="project" value="UniProtKB-SubCell"/>
</dbReference>
<keyword evidence="10" id="KW-1185">Reference proteome</keyword>
<dbReference type="GO" id="GO:0015095">
    <property type="term" value="F:magnesium ion transmembrane transporter activity"/>
    <property type="evidence" value="ECO:0007669"/>
    <property type="project" value="TreeGrafter"/>
</dbReference>
<dbReference type="Gene3D" id="1.20.58.340">
    <property type="entry name" value="Magnesium transport protein CorA, transmembrane region"/>
    <property type="match status" value="2"/>
</dbReference>
<dbReference type="EMBL" id="JAGPNL010000003">
    <property type="protein sequence ID" value="MBQ0827573.1"/>
    <property type="molecule type" value="Genomic_DNA"/>
</dbReference>